<organism evidence="2 3">
    <name type="scientific">Abeliophyllum distichum</name>
    <dbReference type="NCBI Taxonomy" id="126358"/>
    <lineage>
        <taxon>Eukaryota</taxon>
        <taxon>Viridiplantae</taxon>
        <taxon>Streptophyta</taxon>
        <taxon>Embryophyta</taxon>
        <taxon>Tracheophyta</taxon>
        <taxon>Spermatophyta</taxon>
        <taxon>Magnoliopsida</taxon>
        <taxon>eudicotyledons</taxon>
        <taxon>Gunneridae</taxon>
        <taxon>Pentapetalae</taxon>
        <taxon>asterids</taxon>
        <taxon>lamiids</taxon>
        <taxon>Lamiales</taxon>
        <taxon>Oleaceae</taxon>
        <taxon>Forsythieae</taxon>
        <taxon>Abeliophyllum</taxon>
    </lineage>
</organism>
<keyword evidence="3" id="KW-1185">Reference proteome</keyword>
<accession>A0ABD1R8Q5</accession>
<comment type="caution">
    <text evidence="2">The sequence shown here is derived from an EMBL/GenBank/DDBJ whole genome shotgun (WGS) entry which is preliminary data.</text>
</comment>
<dbReference type="EMBL" id="JBFOLK010000009">
    <property type="protein sequence ID" value="KAL2484802.1"/>
    <property type="molecule type" value="Genomic_DNA"/>
</dbReference>
<protein>
    <submittedName>
        <fullName evidence="2">ELM2 domain-containing protein</fullName>
    </submittedName>
</protein>
<proteinExistence type="predicted"/>
<name>A0ABD1R8Q5_9LAMI</name>
<sequence length="572" mass="64203">MGRKQGGEGKKNGKAPLCKDEDIEVVQINSIFGRYSEPEMLVRLKGLALDPCKQEFSRNKIQSLWNQILRLRKVMALSDSEIPWRKRKLQEFVKDELRTTPGSVVPNQIGLKLSRGQLSHASSVSCVLNSVHSTETFDEKIHKSRSSSSSMTFEDILPEEQPSIELSFLDDVIDWNPPSKDIPPVVDSDESVNVSDTLSPKNLTPNEAMSRDLNVAIHVSDSPTLDRPDRRQLQPPRQSIRFLSFICDHLQRKVVPVGPRFQADVPEWNGLVEKSVLIGEFKNDFQNSRWLGNQEWPIEVGTVKPRGKMIGKGRPDSCFCVTPGSVDCIRRHILEGRLLLQCDLGPAFFEWKFDEMGEQVSKLWTLKEQQTFESLVKMKPLSIGKNFLKQASNYFPTKSRKTIVSYYFNVVILQHLSMQTRSSLKQVDSDDDEVEDFNYMGLQKRCQGKNAIISNSKDAAVKTVLTGGTILPMPIGILPHNSDEASEAIGTSNKNQISKRNCFMHRPSSIIICEAPLSELAISPGAGRTRPLMEKTASFGFGISELSSGLTRNEDGIKGVGRKKPKLFNLFV</sequence>
<feature type="compositionally biased region" description="Polar residues" evidence="1">
    <location>
        <begin position="197"/>
        <end position="206"/>
    </location>
</feature>
<dbReference type="PANTHER" id="PTHR46872">
    <property type="entry name" value="DNA BINDING PROTEIN"/>
    <property type="match status" value="1"/>
</dbReference>
<dbReference type="PANTHER" id="PTHR46872:SF10">
    <property type="entry name" value="MYB-LIKE DOMAIN-CONTAINING PROTEIN"/>
    <property type="match status" value="1"/>
</dbReference>
<evidence type="ECO:0000313" key="3">
    <source>
        <dbReference type="Proteomes" id="UP001604336"/>
    </source>
</evidence>
<gene>
    <name evidence="2" type="ORF">Adt_29558</name>
</gene>
<dbReference type="AlphaFoldDB" id="A0ABD1R8Q5"/>
<dbReference type="Proteomes" id="UP001604336">
    <property type="component" value="Unassembled WGS sequence"/>
</dbReference>
<feature type="region of interest" description="Disordered" evidence="1">
    <location>
        <begin position="179"/>
        <end position="206"/>
    </location>
</feature>
<evidence type="ECO:0000256" key="1">
    <source>
        <dbReference type="SAM" id="MobiDB-lite"/>
    </source>
</evidence>
<reference evidence="3" key="1">
    <citation type="submission" date="2024-07" db="EMBL/GenBank/DDBJ databases">
        <title>Two chromosome-level genome assemblies of Korean endemic species Abeliophyllum distichum and Forsythia ovata (Oleaceae).</title>
        <authorList>
            <person name="Jang H."/>
        </authorList>
    </citation>
    <scope>NUCLEOTIDE SEQUENCE [LARGE SCALE GENOMIC DNA]</scope>
</reference>
<evidence type="ECO:0000313" key="2">
    <source>
        <dbReference type="EMBL" id="KAL2484802.1"/>
    </source>
</evidence>